<keyword evidence="3" id="KW-1003">Cell membrane</keyword>
<dbReference type="Pfam" id="PF01757">
    <property type="entry name" value="Acyl_transf_3"/>
    <property type="match status" value="1"/>
</dbReference>
<accession>A0A8J4M4Y4</accession>
<keyword evidence="5 7" id="KW-1133">Transmembrane helix</keyword>
<dbReference type="GO" id="GO:0016413">
    <property type="term" value="F:O-acetyltransferase activity"/>
    <property type="evidence" value="ECO:0007669"/>
    <property type="project" value="TreeGrafter"/>
</dbReference>
<organism evidence="9 10">
    <name type="scientific">Xylanibacillus composti</name>
    <dbReference type="NCBI Taxonomy" id="1572762"/>
    <lineage>
        <taxon>Bacteria</taxon>
        <taxon>Bacillati</taxon>
        <taxon>Bacillota</taxon>
        <taxon>Bacilli</taxon>
        <taxon>Bacillales</taxon>
        <taxon>Paenibacillaceae</taxon>
        <taxon>Xylanibacillus</taxon>
    </lineage>
</organism>
<dbReference type="PANTHER" id="PTHR40074">
    <property type="entry name" value="O-ACETYLTRANSFERASE WECH"/>
    <property type="match status" value="1"/>
</dbReference>
<feature type="transmembrane region" description="Helical" evidence="7">
    <location>
        <begin position="79"/>
        <end position="100"/>
    </location>
</feature>
<feature type="transmembrane region" description="Helical" evidence="7">
    <location>
        <begin position="215"/>
        <end position="233"/>
    </location>
</feature>
<dbReference type="PANTHER" id="PTHR40074:SF2">
    <property type="entry name" value="O-ACETYLTRANSFERASE WECH"/>
    <property type="match status" value="1"/>
</dbReference>
<feature type="transmembrane region" description="Helical" evidence="7">
    <location>
        <begin position="185"/>
        <end position="203"/>
    </location>
</feature>
<feature type="transmembrane region" description="Helical" evidence="7">
    <location>
        <begin position="146"/>
        <end position="165"/>
    </location>
</feature>
<evidence type="ECO:0000313" key="9">
    <source>
        <dbReference type="EMBL" id="GIQ71391.1"/>
    </source>
</evidence>
<evidence type="ECO:0000256" key="2">
    <source>
        <dbReference type="ARBA" id="ARBA00007400"/>
    </source>
</evidence>
<name>A0A8J4M4Y4_9BACL</name>
<sequence length="361" mass="40756">MSVHAPGKKRLEELAILRGFACLAVLVMHAVNRNNASMLLPELEKLALFATPLFVFLASFLLFYSYPDKLPERFLRKRLTYIAIPYLLWSFIYTTYSHIYHRGALPGLKDLVIQAATGQYHIYFILIIVQFYLLFMLILRRRWAGALTAWPMVAAAFVLNAGYLWGFAATSAPWPSAAFLWDRSYYLLFPAWGFYFLAGGALARHYEPAMRLVQRYKWGVLAVLAAAAGLVLQMNGPVTSKRLEVLIYTAAVIPVLFWAARSVRGRAHWLQVISAYSFGIYLSHPLFFRLAGSWFSTAHPWLYFAQALVVQAVGGFLLTWLVSRLPYGSLLVGKVPGVRGWPRRKRSKKLAECSTTASAAS</sequence>
<dbReference type="Proteomes" id="UP000677918">
    <property type="component" value="Unassembled WGS sequence"/>
</dbReference>
<evidence type="ECO:0000256" key="7">
    <source>
        <dbReference type="SAM" id="Phobius"/>
    </source>
</evidence>
<comment type="subcellular location">
    <subcellularLocation>
        <location evidence="1">Cell membrane</location>
        <topology evidence="1">Multi-pass membrane protein</topology>
    </subcellularLocation>
</comment>
<dbReference type="EMBL" id="BOVK01000085">
    <property type="protein sequence ID" value="GIQ71391.1"/>
    <property type="molecule type" value="Genomic_DNA"/>
</dbReference>
<keyword evidence="9" id="KW-0012">Acyltransferase</keyword>
<evidence type="ECO:0000313" key="10">
    <source>
        <dbReference type="Proteomes" id="UP000677918"/>
    </source>
</evidence>
<feature type="transmembrane region" description="Helical" evidence="7">
    <location>
        <begin position="120"/>
        <end position="139"/>
    </location>
</feature>
<evidence type="ECO:0000256" key="4">
    <source>
        <dbReference type="ARBA" id="ARBA00022692"/>
    </source>
</evidence>
<keyword evidence="9" id="KW-0808">Transferase</keyword>
<feature type="domain" description="Acyltransferase 3" evidence="8">
    <location>
        <begin position="14"/>
        <end position="319"/>
    </location>
</feature>
<keyword evidence="10" id="KW-1185">Reference proteome</keyword>
<feature type="transmembrane region" description="Helical" evidence="7">
    <location>
        <begin position="301"/>
        <end position="322"/>
    </location>
</feature>
<dbReference type="RefSeq" id="WP_213414189.1">
    <property type="nucleotide sequence ID" value="NZ_BOVK01000085.1"/>
</dbReference>
<feature type="transmembrane region" description="Helical" evidence="7">
    <location>
        <begin position="245"/>
        <end position="263"/>
    </location>
</feature>
<evidence type="ECO:0000256" key="6">
    <source>
        <dbReference type="ARBA" id="ARBA00023136"/>
    </source>
</evidence>
<protein>
    <submittedName>
        <fullName evidence="9">Acyltransferase</fullName>
    </submittedName>
</protein>
<proteinExistence type="inferred from homology"/>
<comment type="caution">
    <text evidence="9">The sequence shown here is derived from an EMBL/GenBank/DDBJ whole genome shotgun (WGS) entry which is preliminary data.</text>
</comment>
<keyword evidence="4 7" id="KW-0812">Transmembrane</keyword>
<dbReference type="InterPro" id="IPR002656">
    <property type="entry name" value="Acyl_transf_3_dom"/>
</dbReference>
<dbReference type="GO" id="GO:0005886">
    <property type="term" value="C:plasma membrane"/>
    <property type="evidence" value="ECO:0007669"/>
    <property type="project" value="UniProtKB-SubCell"/>
</dbReference>
<dbReference type="AlphaFoldDB" id="A0A8J4M4Y4"/>
<evidence type="ECO:0000256" key="1">
    <source>
        <dbReference type="ARBA" id="ARBA00004651"/>
    </source>
</evidence>
<feature type="transmembrane region" description="Helical" evidence="7">
    <location>
        <begin position="12"/>
        <end position="31"/>
    </location>
</feature>
<evidence type="ECO:0000256" key="5">
    <source>
        <dbReference type="ARBA" id="ARBA00022989"/>
    </source>
</evidence>
<keyword evidence="6 7" id="KW-0472">Membrane</keyword>
<reference evidence="9" key="1">
    <citation type="submission" date="2021-04" db="EMBL/GenBank/DDBJ databases">
        <title>Draft genome sequence of Xylanibacillus composti strain K13.</title>
        <authorList>
            <person name="Uke A."/>
            <person name="Chhe C."/>
            <person name="Baramee S."/>
            <person name="Kosugi A."/>
        </authorList>
    </citation>
    <scope>NUCLEOTIDE SEQUENCE</scope>
    <source>
        <strain evidence="9">K13</strain>
    </source>
</reference>
<evidence type="ECO:0000259" key="8">
    <source>
        <dbReference type="Pfam" id="PF01757"/>
    </source>
</evidence>
<dbReference type="GO" id="GO:0009246">
    <property type="term" value="P:enterobacterial common antigen biosynthetic process"/>
    <property type="evidence" value="ECO:0007669"/>
    <property type="project" value="TreeGrafter"/>
</dbReference>
<feature type="transmembrane region" description="Helical" evidence="7">
    <location>
        <begin position="275"/>
        <end position="295"/>
    </location>
</feature>
<evidence type="ECO:0000256" key="3">
    <source>
        <dbReference type="ARBA" id="ARBA00022475"/>
    </source>
</evidence>
<gene>
    <name evidence="9" type="ORF">XYCOK13_42150</name>
</gene>
<feature type="transmembrane region" description="Helical" evidence="7">
    <location>
        <begin position="46"/>
        <end position="67"/>
    </location>
</feature>
<comment type="similarity">
    <text evidence="2">Belongs to the acyltransferase 3 family.</text>
</comment>